<accession>A0A8J2PLR2</accession>
<evidence type="ECO:0000313" key="2">
    <source>
        <dbReference type="Proteomes" id="UP000708208"/>
    </source>
</evidence>
<protein>
    <submittedName>
        <fullName evidence="1">Uncharacterized protein</fullName>
    </submittedName>
</protein>
<organism evidence="1 2">
    <name type="scientific">Allacma fusca</name>
    <dbReference type="NCBI Taxonomy" id="39272"/>
    <lineage>
        <taxon>Eukaryota</taxon>
        <taxon>Metazoa</taxon>
        <taxon>Ecdysozoa</taxon>
        <taxon>Arthropoda</taxon>
        <taxon>Hexapoda</taxon>
        <taxon>Collembola</taxon>
        <taxon>Symphypleona</taxon>
        <taxon>Sminthuridae</taxon>
        <taxon>Allacma</taxon>
    </lineage>
</organism>
<proteinExistence type="predicted"/>
<feature type="non-terminal residue" evidence="1">
    <location>
        <position position="1"/>
    </location>
</feature>
<dbReference type="Proteomes" id="UP000708208">
    <property type="component" value="Unassembled WGS sequence"/>
</dbReference>
<dbReference type="EMBL" id="CAJVCH010535241">
    <property type="protein sequence ID" value="CAG7825163.1"/>
    <property type="molecule type" value="Genomic_DNA"/>
</dbReference>
<reference evidence="1" key="1">
    <citation type="submission" date="2021-06" db="EMBL/GenBank/DDBJ databases">
        <authorList>
            <person name="Hodson N. C."/>
            <person name="Mongue J. A."/>
            <person name="Jaron S. K."/>
        </authorList>
    </citation>
    <scope>NUCLEOTIDE SEQUENCE</scope>
</reference>
<sequence length="71" mass="8030">MGILSTLPFGILRNNSNNFEFLHKSGIETCPECKESWNLGDRTPMQEKCGHVKCRRCFVKSLVAVKDSCPQ</sequence>
<gene>
    <name evidence="1" type="ORF">AFUS01_LOCUS35287</name>
</gene>
<name>A0A8J2PLR2_9HEXA</name>
<evidence type="ECO:0000313" key="1">
    <source>
        <dbReference type="EMBL" id="CAG7825163.1"/>
    </source>
</evidence>
<keyword evidence="2" id="KW-1185">Reference proteome</keyword>
<comment type="caution">
    <text evidence="1">The sequence shown here is derived from an EMBL/GenBank/DDBJ whole genome shotgun (WGS) entry which is preliminary data.</text>
</comment>
<dbReference type="AlphaFoldDB" id="A0A8J2PLR2"/>